<dbReference type="AlphaFoldDB" id="A0A4Y2SK67"/>
<gene>
    <name evidence="2" type="ORF">AVEN_214331_1</name>
</gene>
<keyword evidence="1" id="KW-0812">Transmembrane</keyword>
<organism evidence="2 3">
    <name type="scientific">Araneus ventricosus</name>
    <name type="common">Orbweaver spider</name>
    <name type="synonym">Epeira ventricosa</name>
    <dbReference type="NCBI Taxonomy" id="182803"/>
    <lineage>
        <taxon>Eukaryota</taxon>
        <taxon>Metazoa</taxon>
        <taxon>Ecdysozoa</taxon>
        <taxon>Arthropoda</taxon>
        <taxon>Chelicerata</taxon>
        <taxon>Arachnida</taxon>
        <taxon>Araneae</taxon>
        <taxon>Araneomorphae</taxon>
        <taxon>Entelegynae</taxon>
        <taxon>Araneoidea</taxon>
        <taxon>Araneidae</taxon>
        <taxon>Araneus</taxon>
    </lineage>
</organism>
<protein>
    <submittedName>
        <fullName evidence="2">Uncharacterized protein</fullName>
    </submittedName>
</protein>
<dbReference type="EMBL" id="BGPR01021851">
    <property type="protein sequence ID" value="GBN87555.1"/>
    <property type="molecule type" value="Genomic_DNA"/>
</dbReference>
<name>A0A4Y2SK67_ARAVE</name>
<dbReference type="Proteomes" id="UP000499080">
    <property type="component" value="Unassembled WGS sequence"/>
</dbReference>
<feature type="transmembrane region" description="Helical" evidence="1">
    <location>
        <begin position="153"/>
        <end position="171"/>
    </location>
</feature>
<accession>A0A4Y2SK67</accession>
<keyword evidence="3" id="KW-1185">Reference proteome</keyword>
<feature type="transmembrane region" description="Helical" evidence="1">
    <location>
        <begin position="107"/>
        <end position="133"/>
    </location>
</feature>
<keyword evidence="1" id="KW-1133">Transmembrane helix</keyword>
<evidence type="ECO:0000256" key="1">
    <source>
        <dbReference type="SAM" id="Phobius"/>
    </source>
</evidence>
<reference evidence="2 3" key="1">
    <citation type="journal article" date="2019" name="Sci. Rep.">
        <title>Orb-weaving spider Araneus ventricosus genome elucidates the spidroin gene catalogue.</title>
        <authorList>
            <person name="Kono N."/>
            <person name="Nakamura H."/>
            <person name="Ohtoshi R."/>
            <person name="Moran D.A.P."/>
            <person name="Shinohara A."/>
            <person name="Yoshida Y."/>
            <person name="Fujiwara M."/>
            <person name="Mori M."/>
            <person name="Tomita M."/>
            <person name="Arakawa K."/>
        </authorList>
    </citation>
    <scope>NUCLEOTIDE SEQUENCE [LARGE SCALE GENOMIC DNA]</scope>
</reference>
<comment type="caution">
    <text evidence="2">The sequence shown here is derived from an EMBL/GenBank/DDBJ whole genome shotgun (WGS) entry which is preliminary data.</text>
</comment>
<dbReference type="PANTHER" id="PTHR22955">
    <property type="entry name" value="RETROTRANSPOSON"/>
    <property type="match status" value="1"/>
</dbReference>
<sequence length="176" mass="20447">MLGWIQRKELWSVFVNNRVQEIRKLTDLTLWKHLPGTQNPADLPSRGCVAHKSSCSRYWEGPKWLLQTQENWPFTKHVFDEQSVSRQQFFKVQITVGSRSKKIDTTFIYTVFQTVPINYISSVVLMIDMFGTIPIFHSDNTKHVAEIPCQNTVATIFFCCVVFSACMPKYFKCISL</sequence>
<proteinExistence type="predicted"/>
<evidence type="ECO:0000313" key="3">
    <source>
        <dbReference type="Proteomes" id="UP000499080"/>
    </source>
</evidence>
<keyword evidence="1" id="KW-0472">Membrane</keyword>
<dbReference type="OrthoDB" id="6428063at2759"/>
<dbReference type="PANTHER" id="PTHR22955:SF77">
    <property type="entry name" value="ASPARTIC PUTATIVE DOMAIN-CONTAINING PROTEIN-RELATED"/>
    <property type="match status" value="1"/>
</dbReference>
<evidence type="ECO:0000313" key="2">
    <source>
        <dbReference type="EMBL" id="GBN87555.1"/>
    </source>
</evidence>